<accession>A0A450V3E1</accession>
<dbReference type="Gene3D" id="3.30.565.10">
    <property type="entry name" value="Histidine kinase-like ATPase, C-terminal domain"/>
    <property type="match status" value="1"/>
</dbReference>
<dbReference type="InterPro" id="IPR036890">
    <property type="entry name" value="HATPase_C_sf"/>
</dbReference>
<keyword evidence="5" id="KW-0418">Kinase</keyword>
<dbReference type="GO" id="GO:0140662">
    <property type="term" value="F:ATP-dependent protein folding chaperone"/>
    <property type="evidence" value="ECO:0007669"/>
    <property type="project" value="InterPro"/>
</dbReference>
<gene>
    <name evidence="5" type="ORF">BECKH772A_GA0070896_101571</name>
    <name evidence="6" type="ORF">BECKH772B_GA0070898_101571</name>
    <name evidence="7" type="ORF">BECKH772C_GA0070978_101581</name>
</gene>
<dbReference type="GO" id="GO:0005524">
    <property type="term" value="F:ATP binding"/>
    <property type="evidence" value="ECO:0007669"/>
    <property type="project" value="UniProtKB-KW"/>
</dbReference>
<name>A0A450V3E1_9GAMM</name>
<dbReference type="EMBL" id="CAADFJ010000158">
    <property type="protein sequence ID" value="VFK04038.1"/>
    <property type="molecule type" value="Genomic_DNA"/>
</dbReference>
<dbReference type="EMBL" id="CAADFI010000157">
    <property type="protein sequence ID" value="VFJ99341.1"/>
    <property type="molecule type" value="Genomic_DNA"/>
</dbReference>
<dbReference type="EMBL" id="CAADFG010000157">
    <property type="protein sequence ID" value="VFJ99216.1"/>
    <property type="molecule type" value="Genomic_DNA"/>
</dbReference>
<dbReference type="GO" id="GO:0016887">
    <property type="term" value="F:ATP hydrolysis activity"/>
    <property type="evidence" value="ECO:0007669"/>
    <property type="project" value="InterPro"/>
</dbReference>
<sequence>MTDLQKSRLTIHEENVLELLKTKLYSTDPKLTIRELLQNSHDAIVEVEHLARIRPVIDVSLDIHSMDRSISVSDNGIGMNEEDLRRRLAVVADGDKLKRAQENSALIGQFGIGFLSTLIIADRVEVVTQKHGDSQAWLFTLEQSGHYMIEPNTDRTAHGTTVTLHVGSNRDRELSSGLSMR</sequence>
<evidence type="ECO:0000313" key="6">
    <source>
        <dbReference type="EMBL" id="VFJ99341.1"/>
    </source>
</evidence>
<evidence type="ECO:0000256" key="1">
    <source>
        <dbReference type="ARBA" id="ARBA00008239"/>
    </source>
</evidence>
<dbReference type="AlphaFoldDB" id="A0A450V3E1"/>
<evidence type="ECO:0000313" key="5">
    <source>
        <dbReference type="EMBL" id="VFJ99216.1"/>
    </source>
</evidence>
<dbReference type="PANTHER" id="PTHR11528">
    <property type="entry name" value="HEAT SHOCK PROTEIN 90 FAMILY MEMBER"/>
    <property type="match status" value="1"/>
</dbReference>
<evidence type="ECO:0000313" key="7">
    <source>
        <dbReference type="EMBL" id="VFK04038.1"/>
    </source>
</evidence>
<organism evidence="5">
    <name type="scientific">Candidatus Kentrum eta</name>
    <dbReference type="NCBI Taxonomy" id="2126337"/>
    <lineage>
        <taxon>Bacteria</taxon>
        <taxon>Pseudomonadati</taxon>
        <taxon>Pseudomonadota</taxon>
        <taxon>Gammaproteobacteria</taxon>
        <taxon>Candidatus Kentrum</taxon>
    </lineage>
</organism>
<protein>
    <submittedName>
        <fullName evidence="5">Histidine kinase-, DNA gyrase B-, and HSP90-like ATPase</fullName>
    </submittedName>
</protein>
<dbReference type="GO" id="GO:0051082">
    <property type="term" value="F:unfolded protein binding"/>
    <property type="evidence" value="ECO:0007669"/>
    <property type="project" value="InterPro"/>
</dbReference>
<dbReference type="SUPFAM" id="SSF55874">
    <property type="entry name" value="ATPase domain of HSP90 chaperone/DNA topoisomerase II/histidine kinase"/>
    <property type="match status" value="1"/>
</dbReference>
<evidence type="ECO:0000256" key="3">
    <source>
        <dbReference type="ARBA" id="ARBA00022840"/>
    </source>
</evidence>
<comment type="similarity">
    <text evidence="1">Belongs to the heat shock protein 90 family.</text>
</comment>
<dbReference type="InterPro" id="IPR001404">
    <property type="entry name" value="Hsp90_fam"/>
</dbReference>
<keyword evidence="2" id="KW-0547">Nucleotide-binding</keyword>
<evidence type="ECO:0000256" key="2">
    <source>
        <dbReference type="ARBA" id="ARBA00022741"/>
    </source>
</evidence>
<keyword evidence="3" id="KW-0067">ATP-binding</keyword>
<evidence type="ECO:0000256" key="4">
    <source>
        <dbReference type="ARBA" id="ARBA00023186"/>
    </source>
</evidence>
<keyword evidence="5" id="KW-0808">Transferase</keyword>
<keyword evidence="4" id="KW-0143">Chaperone</keyword>
<dbReference type="Pfam" id="PF13589">
    <property type="entry name" value="HATPase_c_3"/>
    <property type="match status" value="1"/>
</dbReference>
<reference evidence="5" key="1">
    <citation type="submission" date="2019-02" db="EMBL/GenBank/DDBJ databases">
        <authorList>
            <person name="Gruber-Vodicka R. H."/>
            <person name="Seah K. B. B."/>
        </authorList>
    </citation>
    <scope>NUCLEOTIDE SEQUENCE</scope>
    <source>
        <strain evidence="7">BECK_SA2B12</strain>
        <strain evidence="5">BECK_SA2B15</strain>
        <strain evidence="6">BECK_SA2B20</strain>
    </source>
</reference>
<proteinExistence type="inferred from homology"/>
<dbReference type="GO" id="GO:0016301">
    <property type="term" value="F:kinase activity"/>
    <property type="evidence" value="ECO:0007669"/>
    <property type="project" value="UniProtKB-KW"/>
</dbReference>